<dbReference type="PANTHER" id="PTHR46187:SF3">
    <property type="entry name" value="ALKALINE CERAMIDASE 3"/>
    <property type="match status" value="1"/>
</dbReference>
<comment type="cofactor">
    <cofactor evidence="8">
        <name>Zn(2+)</name>
        <dbReference type="ChEBI" id="CHEBI:29105"/>
    </cofactor>
</comment>
<dbReference type="InterPro" id="IPR008901">
    <property type="entry name" value="ACER"/>
</dbReference>
<evidence type="ECO:0000256" key="6">
    <source>
        <dbReference type="ARBA" id="ARBA00023136"/>
    </source>
</evidence>
<evidence type="ECO:0000313" key="10">
    <source>
        <dbReference type="EMBL" id="CCE89840.1"/>
    </source>
</evidence>
<dbReference type="AlphaFoldDB" id="G8ZMJ6"/>
<dbReference type="GO" id="GO:0046514">
    <property type="term" value="P:ceramide catabolic process"/>
    <property type="evidence" value="ECO:0007669"/>
    <property type="project" value="TreeGrafter"/>
</dbReference>
<evidence type="ECO:0008006" key="12">
    <source>
        <dbReference type="Google" id="ProtNLM"/>
    </source>
</evidence>
<keyword evidence="7" id="KW-0479">Metal-binding</keyword>
<dbReference type="STRING" id="1076872.G8ZMJ6"/>
<comment type="similarity">
    <text evidence="2">Belongs to the alkaline ceramidase family.</text>
</comment>
<keyword evidence="3 9" id="KW-0812">Transmembrane</keyword>
<comment type="subcellular location">
    <subcellularLocation>
        <location evidence="1">Membrane</location>
        <topology evidence="1">Multi-pass membrane protein</topology>
    </subcellularLocation>
</comment>
<dbReference type="KEGG" id="tdl:TDEL_0A05080"/>
<name>G8ZMJ6_TORDE</name>
<feature type="binding site" evidence="8">
    <location>
        <position position="239"/>
    </location>
    <ligand>
        <name>Zn(2+)</name>
        <dbReference type="ChEBI" id="CHEBI:29105"/>
        <note>catalytic</note>
    </ligand>
</feature>
<dbReference type="InParanoid" id="G8ZMJ6"/>
<feature type="binding site" evidence="8">
    <location>
        <position position="243"/>
    </location>
    <ligand>
        <name>Zn(2+)</name>
        <dbReference type="ChEBI" id="CHEBI:29105"/>
        <note>catalytic</note>
    </ligand>
</feature>
<dbReference type="OrthoDB" id="187171at2759"/>
<keyword evidence="7" id="KW-0106">Calcium</keyword>
<feature type="transmembrane region" description="Helical" evidence="9">
    <location>
        <begin position="134"/>
        <end position="153"/>
    </location>
</feature>
<evidence type="ECO:0000256" key="3">
    <source>
        <dbReference type="ARBA" id="ARBA00022692"/>
    </source>
</evidence>
<dbReference type="Pfam" id="PF05875">
    <property type="entry name" value="Ceramidase"/>
    <property type="match status" value="1"/>
</dbReference>
<feature type="binding site" evidence="7">
    <location>
        <position position="39"/>
    </location>
    <ligand>
        <name>Ca(2+)</name>
        <dbReference type="ChEBI" id="CHEBI:29108"/>
    </ligand>
</feature>
<dbReference type="HOGENOM" id="CLU_063293_3_0_1"/>
<keyword evidence="4" id="KW-0378">Hydrolase</keyword>
<dbReference type="Proteomes" id="UP000005627">
    <property type="component" value="Chromosome 1"/>
</dbReference>
<keyword evidence="6 9" id="KW-0472">Membrane</keyword>
<feature type="transmembrane region" description="Helical" evidence="9">
    <location>
        <begin position="232"/>
        <end position="254"/>
    </location>
</feature>
<feature type="transmembrane region" description="Helical" evidence="9">
    <location>
        <begin position="67"/>
        <end position="86"/>
    </location>
</feature>
<evidence type="ECO:0000256" key="9">
    <source>
        <dbReference type="SAM" id="Phobius"/>
    </source>
</evidence>
<feature type="transmembrane region" description="Helical" evidence="9">
    <location>
        <begin position="159"/>
        <end position="179"/>
    </location>
</feature>
<feature type="binding site" evidence="7">
    <location>
        <position position="30"/>
    </location>
    <ligand>
        <name>Ca(2+)</name>
        <dbReference type="ChEBI" id="CHEBI:29108"/>
    </ligand>
</feature>
<dbReference type="GO" id="GO:0016811">
    <property type="term" value="F:hydrolase activity, acting on carbon-nitrogen (but not peptide) bonds, in linear amides"/>
    <property type="evidence" value="ECO:0007669"/>
    <property type="project" value="InterPro"/>
</dbReference>
<keyword evidence="11" id="KW-1185">Reference proteome</keyword>
<evidence type="ECO:0000313" key="11">
    <source>
        <dbReference type="Proteomes" id="UP000005627"/>
    </source>
</evidence>
<evidence type="ECO:0000256" key="2">
    <source>
        <dbReference type="ARBA" id="ARBA00009780"/>
    </source>
</evidence>
<dbReference type="GO" id="GO:0005789">
    <property type="term" value="C:endoplasmic reticulum membrane"/>
    <property type="evidence" value="ECO:0007669"/>
    <property type="project" value="TreeGrafter"/>
</dbReference>
<dbReference type="GO" id="GO:0046872">
    <property type="term" value="F:metal ion binding"/>
    <property type="evidence" value="ECO:0007669"/>
    <property type="project" value="UniProtKB-KW"/>
</dbReference>
<keyword evidence="8" id="KW-0862">Zinc</keyword>
<evidence type="ECO:0000256" key="5">
    <source>
        <dbReference type="ARBA" id="ARBA00022989"/>
    </source>
</evidence>
<feature type="binding site" evidence="7">
    <location>
        <position position="28"/>
    </location>
    <ligand>
        <name>Ca(2+)</name>
        <dbReference type="ChEBI" id="CHEBI:29108"/>
    </ligand>
</feature>
<proteinExistence type="inferred from homology"/>
<feature type="binding site" evidence="7">
    <location>
        <position position="25"/>
    </location>
    <ligand>
        <name>Ca(2+)</name>
        <dbReference type="ChEBI" id="CHEBI:29108"/>
    </ligand>
</feature>
<feature type="transmembrane region" description="Helical" evidence="9">
    <location>
        <begin position="191"/>
        <end position="212"/>
    </location>
</feature>
<dbReference type="RefSeq" id="XP_003679051.1">
    <property type="nucleotide sequence ID" value="XM_003679003.1"/>
</dbReference>
<protein>
    <recommendedName>
        <fullName evidence="12">Alkaline ceramidase</fullName>
    </recommendedName>
</protein>
<evidence type="ECO:0000256" key="1">
    <source>
        <dbReference type="ARBA" id="ARBA00004141"/>
    </source>
</evidence>
<keyword evidence="5 9" id="KW-1133">Transmembrane helix</keyword>
<evidence type="ECO:0000256" key="7">
    <source>
        <dbReference type="PIRSR" id="PIRSR608901-1"/>
    </source>
</evidence>
<dbReference type="EMBL" id="HE616742">
    <property type="protein sequence ID" value="CCE89840.1"/>
    <property type="molecule type" value="Genomic_DNA"/>
</dbReference>
<sequence>MGLFRWPYPAESVRGYWGNVTSTIDWCEENYVVSKYVAEWSNTITNGTFVITALYSTYCAWRSRLELRFILIGIGFALVGVGSWLFHMTLQYHYQLLDELPMIYATCIPTWSILCETQETLTKKGHSSPLSRQFAVGLAISVVVTLLSWIYLVFKIPEIHQTVYGFITVSVVVMSGILTHKFVKDPVAKKSLYQCMSIGIVTFLLGFVSWNLDNVFCSTWIYIRRDILQLPLGILLELHAWWHILTGTGIYYYIVYLQYLRVLTQGLGNDFAMIWRWKFLPELVRKNHTITTKYSLSLLGPYVEHGRVGESRKEK</sequence>
<evidence type="ECO:0000256" key="8">
    <source>
        <dbReference type="PIRSR" id="PIRSR608901-2"/>
    </source>
</evidence>
<dbReference type="eggNOG" id="KOG2329">
    <property type="taxonomic scope" value="Eukaryota"/>
</dbReference>
<dbReference type="GO" id="GO:0046513">
    <property type="term" value="P:ceramide biosynthetic process"/>
    <property type="evidence" value="ECO:0007669"/>
    <property type="project" value="TreeGrafter"/>
</dbReference>
<organism evidence="10 11">
    <name type="scientific">Torulaspora delbrueckii</name>
    <name type="common">Yeast</name>
    <name type="synonym">Candida colliculosa</name>
    <dbReference type="NCBI Taxonomy" id="4950"/>
    <lineage>
        <taxon>Eukaryota</taxon>
        <taxon>Fungi</taxon>
        <taxon>Dikarya</taxon>
        <taxon>Ascomycota</taxon>
        <taxon>Saccharomycotina</taxon>
        <taxon>Saccharomycetes</taxon>
        <taxon>Saccharomycetales</taxon>
        <taxon>Saccharomycetaceae</taxon>
        <taxon>Torulaspora</taxon>
    </lineage>
</organism>
<dbReference type="GeneID" id="11503386"/>
<gene>
    <name evidence="10" type="primary">TDEL0A05080</name>
    <name evidence="10" type="ORF">TDEL_0A05080</name>
</gene>
<evidence type="ECO:0000256" key="4">
    <source>
        <dbReference type="ARBA" id="ARBA00022801"/>
    </source>
</evidence>
<feature type="binding site" evidence="7">
    <location>
        <position position="26"/>
    </location>
    <ligand>
        <name>Ca(2+)</name>
        <dbReference type="ChEBI" id="CHEBI:29108"/>
    </ligand>
</feature>
<dbReference type="FunCoup" id="G8ZMJ6">
    <property type="interactions" value="563"/>
</dbReference>
<accession>G8ZMJ6</accession>
<feature type="binding site" evidence="8">
    <location>
        <position position="87"/>
    </location>
    <ligand>
        <name>Zn(2+)</name>
        <dbReference type="ChEBI" id="CHEBI:29105"/>
        <note>catalytic</note>
    </ligand>
</feature>
<reference evidence="10 11" key="1">
    <citation type="journal article" date="2011" name="Proc. Natl. Acad. Sci. U.S.A.">
        <title>Evolutionary erosion of yeast sex chromosomes by mating-type switching accidents.</title>
        <authorList>
            <person name="Gordon J.L."/>
            <person name="Armisen D."/>
            <person name="Proux-Wera E."/>
            <person name="Oheigeartaigh S.S."/>
            <person name="Byrne K.P."/>
            <person name="Wolfe K.H."/>
        </authorList>
    </citation>
    <scope>NUCLEOTIDE SEQUENCE [LARGE SCALE GENOMIC DNA]</scope>
    <source>
        <strain evidence="11">ATCC 10662 / CBS 1146 / NBRC 0425 / NCYC 2629 / NRRL Y-866</strain>
    </source>
</reference>
<dbReference type="PANTHER" id="PTHR46187">
    <property type="entry name" value="ALKALINE CERAMIDASE 3"/>
    <property type="match status" value="1"/>
</dbReference>